<gene>
    <name evidence="2" type="ORF">Bdt_1174</name>
</gene>
<keyword evidence="1" id="KW-0472">Membrane</keyword>
<proteinExistence type="predicted"/>
<protein>
    <submittedName>
        <fullName evidence="2">Uncharacterized protein</fullName>
    </submittedName>
</protein>
<organism evidence="2 3">
    <name type="scientific">Bdellovibrio bacteriovorus str. Tiberius</name>
    <dbReference type="NCBI Taxonomy" id="1069642"/>
    <lineage>
        <taxon>Bacteria</taxon>
        <taxon>Pseudomonadati</taxon>
        <taxon>Bdellovibrionota</taxon>
        <taxon>Bdellovibrionia</taxon>
        <taxon>Bdellovibrionales</taxon>
        <taxon>Pseudobdellovibrionaceae</taxon>
        <taxon>Bdellovibrio</taxon>
    </lineage>
</organism>
<feature type="transmembrane region" description="Helical" evidence="1">
    <location>
        <begin position="12"/>
        <end position="30"/>
    </location>
</feature>
<keyword evidence="1" id="KW-0812">Transmembrane</keyword>
<dbReference type="AlphaFoldDB" id="K7Z8T5"/>
<evidence type="ECO:0000313" key="2">
    <source>
        <dbReference type="EMBL" id="AFY00874.1"/>
    </source>
</evidence>
<name>K7Z8T5_BDEBC</name>
<dbReference type="KEGG" id="bbat:Bdt_1174"/>
<evidence type="ECO:0000256" key="1">
    <source>
        <dbReference type="SAM" id="Phobius"/>
    </source>
</evidence>
<dbReference type="EMBL" id="CP002930">
    <property type="protein sequence ID" value="AFY00874.1"/>
    <property type="molecule type" value="Genomic_DNA"/>
</dbReference>
<reference evidence="2 3" key="1">
    <citation type="journal article" date="2012" name="BMC Genomics">
        <title>Genome analysis of a simultaneously predatory and prey-independent, novel Bdellovibrio bacteriovorus from the River Tiber, supports in silico predictions of both ancient and recent lateral gene transfer from diverse bacteria.</title>
        <authorList>
            <person name="Hobley L."/>
            <person name="Lerner T.R."/>
            <person name="Williams L.E."/>
            <person name="Lambert C."/>
            <person name="Till R."/>
            <person name="Milner D.S."/>
            <person name="Basford S.M."/>
            <person name="Capeness M.J."/>
            <person name="Fenton A.K."/>
            <person name="Atterbury R.J."/>
            <person name="Harris M.A."/>
            <person name="Sockett R.E."/>
        </authorList>
    </citation>
    <scope>NUCLEOTIDE SEQUENCE [LARGE SCALE GENOMIC DNA]</scope>
    <source>
        <strain evidence="2 3">Tiberius</strain>
    </source>
</reference>
<dbReference type="HOGENOM" id="CLU_3388226_0_0_7"/>
<accession>K7Z8T5</accession>
<dbReference type="Proteomes" id="UP000010074">
    <property type="component" value="Chromosome"/>
</dbReference>
<sequence length="32" mass="3429">MKGSALAIQPSFWLCAAVLVKAGGWLYSLFSL</sequence>
<evidence type="ECO:0000313" key="3">
    <source>
        <dbReference type="Proteomes" id="UP000010074"/>
    </source>
</evidence>
<keyword evidence="1" id="KW-1133">Transmembrane helix</keyword>